<dbReference type="Pfam" id="PF07886">
    <property type="entry name" value="BA14K"/>
    <property type="match status" value="1"/>
</dbReference>
<organism evidence="8 9">
    <name type="scientific">Microvirga terrae</name>
    <dbReference type="NCBI Taxonomy" id="2740529"/>
    <lineage>
        <taxon>Bacteria</taxon>
        <taxon>Pseudomonadati</taxon>
        <taxon>Pseudomonadota</taxon>
        <taxon>Alphaproteobacteria</taxon>
        <taxon>Hyphomicrobiales</taxon>
        <taxon>Methylobacteriaceae</taxon>
        <taxon>Microvirga</taxon>
    </lineage>
</organism>
<proteinExistence type="inferred from homology"/>
<evidence type="ECO:0000256" key="3">
    <source>
        <dbReference type="ARBA" id="ARBA00020552"/>
    </source>
</evidence>
<sequence length="158" mass="16802">MRKFVLAAAATAVLGTFGLAAPASAAETQTAPVNELVAALKKGEVQSDYVQYRRYYRGGPRYVERRAYGPRRGYYGPRYGYYGPRYYRRDYGSAAAAGAIGLATGAIIGGAIAQSQAQAAPTYVAPGGGSAYCAQRFKSYDPASGTYLGYDGLRHPCP</sequence>
<comment type="subcellular location">
    <subcellularLocation>
        <location evidence="1">Membrane</location>
        <topology evidence="1">Single-pass membrane protein</topology>
    </subcellularLocation>
</comment>
<evidence type="ECO:0000256" key="5">
    <source>
        <dbReference type="ARBA" id="ARBA00022734"/>
    </source>
</evidence>
<evidence type="ECO:0000256" key="2">
    <source>
        <dbReference type="ARBA" id="ARBA00010270"/>
    </source>
</evidence>
<dbReference type="RefSeq" id="WP_173948751.1">
    <property type="nucleotide sequence ID" value="NZ_CP102845.1"/>
</dbReference>
<gene>
    <name evidence="8" type="ORF">HPT29_001000</name>
</gene>
<feature type="chain" id="PRO_5045661469" description="Lectin-like protein BA14k" evidence="7">
    <location>
        <begin position="26"/>
        <end position="158"/>
    </location>
</feature>
<comment type="similarity">
    <text evidence="2">Belongs to the BA14k family.</text>
</comment>
<evidence type="ECO:0000256" key="6">
    <source>
        <dbReference type="ARBA" id="ARBA00025321"/>
    </source>
</evidence>
<keyword evidence="4" id="KW-0472">Membrane</keyword>
<reference evidence="8" key="1">
    <citation type="submission" date="2022-08" db="EMBL/GenBank/DDBJ databases">
        <title>Microvirga terrae sp. nov., isolated from soil.</title>
        <authorList>
            <person name="Kim K.H."/>
            <person name="Seo Y.L."/>
            <person name="Kim J.M."/>
            <person name="Lee J.K."/>
            <person name="Han D.M."/>
            <person name="Jeon C.O."/>
        </authorList>
    </citation>
    <scope>NUCLEOTIDE SEQUENCE</scope>
    <source>
        <strain evidence="8">R24</strain>
    </source>
</reference>
<evidence type="ECO:0000256" key="4">
    <source>
        <dbReference type="ARBA" id="ARBA00022475"/>
    </source>
</evidence>
<keyword evidence="9" id="KW-1185">Reference proteome</keyword>
<evidence type="ECO:0000256" key="1">
    <source>
        <dbReference type="ARBA" id="ARBA00004167"/>
    </source>
</evidence>
<evidence type="ECO:0000256" key="7">
    <source>
        <dbReference type="SAM" id="SignalP"/>
    </source>
</evidence>
<comment type="function">
    <text evidence="6">Has immunoglobulin-binding and hemagglutination properties, and can bind to mannose. Essential for virulence. May be involved in LPS biosynthesis or polysaccharide transport.</text>
</comment>
<keyword evidence="7" id="KW-0732">Signal</keyword>
<dbReference type="Proteomes" id="UP001017257">
    <property type="component" value="Chromosome"/>
</dbReference>
<keyword evidence="5" id="KW-0430">Lectin</keyword>
<dbReference type="EMBL" id="CP102845">
    <property type="protein sequence ID" value="UVF19767.1"/>
    <property type="molecule type" value="Genomic_DNA"/>
</dbReference>
<name>A0ABY5RU76_9HYPH</name>
<accession>A0ABY5RU76</accession>
<feature type="signal peptide" evidence="7">
    <location>
        <begin position="1"/>
        <end position="25"/>
    </location>
</feature>
<protein>
    <recommendedName>
        <fullName evidence="3">Lectin-like protein BA14k</fullName>
    </recommendedName>
</protein>
<keyword evidence="4" id="KW-1003">Cell membrane</keyword>
<evidence type="ECO:0000313" key="8">
    <source>
        <dbReference type="EMBL" id="UVF19767.1"/>
    </source>
</evidence>
<evidence type="ECO:0000313" key="9">
    <source>
        <dbReference type="Proteomes" id="UP001017257"/>
    </source>
</evidence>
<dbReference type="InterPro" id="IPR012413">
    <property type="entry name" value="BA14K"/>
</dbReference>